<evidence type="ECO:0000313" key="3">
    <source>
        <dbReference type="Proteomes" id="UP000689129"/>
    </source>
</evidence>
<protein>
    <submittedName>
        <fullName evidence="2">Uncharacterized protein</fullName>
    </submittedName>
</protein>
<feature type="region of interest" description="Disordered" evidence="1">
    <location>
        <begin position="1"/>
        <end position="22"/>
    </location>
</feature>
<sequence>MEEPNPLEPQDPDTLFPGDERKPWVRPEVQRHECNAGNRIDRAVQRIRATPRKRYISDDSVFSQICDKEQGVMSMSAYMAADALIHLVPGKEYDVFWTKTGGYERSIRLRFWQTLVLEDQRAGGKHVLRLAKHIDQEAGCARPEVQFPFLYSFTGLVQQGYFMSFCFCQGYVRHFAPKF</sequence>
<evidence type="ECO:0000256" key="1">
    <source>
        <dbReference type="SAM" id="MobiDB-lite"/>
    </source>
</evidence>
<organism evidence="2 3">
    <name type="scientific">Verticillium longisporum</name>
    <name type="common">Verticillium dahliae var. longisporum</name>
    <dbReference type="NCBI Taxonomy" id="100787"/>
    <lineage>
        <taxon>Eukaryota</taxon>
        <taxon>Fungi</taxon>
        <taxon>Dikarya</taxon>
        <taxon>Ascomycota</taxon>
        <taxon>Pezizomycotina</taxon>
        <taxon>Sordariomycetes</taxon>
        <taxon>Hypocreomycetidae</taxon>
        <taxon>Glomerellales</taxon>
        <taxon>Plectosphaerellaceae</taxon>
        <taxon>Verticillium</taxon>
    </lineage>
</organism>
<reference evidence="2" key="1">
    <citation type="journal article" date="2021" name="Mol. Plant Pathol.">
        <title>A 20-kb lineage-specific genomic region tames virulence in pathogenic amphidiploid Verticillium longisporum.</title>
        <authorList>
            <person name="Harting R."/>
            <person name="Starke J."/>
            <person name="Kusch H."/>
            <person name="Poggeler S."/>
            <person name="Maurus I."/>
            <person name="Schluter R."/>
            <person name="Landesfeind M."/>
            <person name="Bulla I."/>
            <person name="Nowrousian M."/>
            <person name="de Jonge R."/>
            <person name="Stahlhut G."/>
            <person name="Hoff K.J."/>
            <person name="Asshauer K.P."/>
            <person name="Thurmer A."/>
            <person name="Stanke M."/>
            <person name="Daniel R."/>
            <person name="Morgenstern B."/>
            <person name="Thomma B.P.H.J."/>
            <person name="Kronstad J.W."/>
            <person name="Braus-Stromeyer S.A."/>
            <person name="Braus G.H."/>
        </authorList>
    </citation>
    <scope>NUCLEOTIDE SEQUENCE</scope>
    <source>
        <strain evidence="2">Vl32</strain>
    </source>
</reference>
<name>A0A8I3AY81_VERLO</name>
<dbReference type="Proteomes" id="UP000689129">
    <property type="component" value="Unassembled WGS sequence"/>
</dbReference>
<gene>
    <name evidence="2" type="ORF">HYQ45_003266</name>
</gene>
<accession>A0A8I3AY81</accession>
<proteinExistence type="predicted"/>
<evidence type="ECO:0000313" key="2">
    <source>
        <dbReference type="EMBL" id="KAG7139827.1"/>
    </source>
</evidence>
<dbReference type="EMBL" id="JAEMWZ010000051">
    <property type="protein sequence ID" value="KAG7139827.1"/>
    <property type="molecule type" value="Genomic_DNA"/>
</dbReference>
<dbReference type="AlphaFoldDB" id="A0A8I3AY81"/>
<comment type="caution">
    <text evidence="2">The sequence shown here is derived from an EMBL/GenBank/DDBJ whole genome shotgun (WGS) entry which is preliminary data.</text>
</comment>